<reference evidence="2 3" key="1">
    <citation type="submission" date="2020-06" db="EMBL/GenBank/DDBJ databases">
        <title>Transcriptomic and genomic resources for Thalictrum thalictroides and T. hernandezii: Facilitating candidate gene discovery in an emerging model plant lineage.</title>
        <authorList>
            <person name="Arias T."/>
            <person name="Riano-Pachon D.M."/>
            <person name="Di Stilio V.S."/>
        </authorList>
    </citation>
    <scope>NUCLEOTIDE SEQUENCE [LARGE SCALE GENOMIC DNA]</scope>
    <source>
        <strain evidence="3">cv. WT478/WT964</strain>
        <tissue evidence="2">Leaves</tissue>
    </source>
</reference>
<protein>
    <submittedName>
        <fullName evidence="2">Rhodanese-like domain-containing protein 4a protein</fullName>
    </submittedName>
</protein>
<evidence type="ECO:0000256" key="1">
    <source>
        <dbReference type="SAM" id="MobiDB-lite"/>
    </source>
</evidence>
<feature type="compositionally biased region" description="Pro residues" evidence="1">
    <location>
        <begin position="343"/>
        <end position="356"/>
    </location>
</feature>
<accession>A0A7J6WMY2</accession>
<dbReference type="AlphaFoldDB" id="A0A7J6WMY2"/>
<dbReference type="PANTHER" id="PTHR47377">
    <property type="entry name" value="RHODANESE-LIKE DOMAIN-CONTAINING PROTEIN 4, CHLOROPLASTIC"/>
    <property type="match status" value="1"/>
</dbReference>
<feature type="region of interest" description="Disordered" evidence="1">
    <location>
        <begin position="290"/>
        <end position="356"/>
    </location>
</feature>
<dbReference type="Proteomes" id="UP000554482">
    <property type="component" value="Unassembled WGS sequence"/>
</dbReference>
<evidence type="ECO:0000313" key="2">
    <source>
        <dbReference type="EMBL" id="KAF5198729.1"/>
    </source>
</evidence>
<comment type="caution">
    <text evidence="2">The sequence shown here is derived from an EMBL/GenBank/DDBJ whole genome shotgun (WGS) entry which is preliminary data.</text>
</comment>
<dbReference type="InterPro" id="IPR036873">
    <property type="entry name" value="Rhodanese-like_dom_sf"/>
</dbReference>
<sequence length="356" mass="39583">MEISSLGLSSFPSIHNHLKSRLLPENHPPLIRTSAFPETTKTHFCIASKFHKTASFFKIIPNSSLNSQENIYLVPKDSYFAQKLQLSVAIIAALYAQFPCFATEIITPTEQISNKIDLEAILVSIDDFFNRNPFFVSGVTFIWLVVIPLTQEYLKKFKFISAIDAFQKLKKDPNSQLLDIRDKKSLLYLGSPNLNILNKKTIQVQFLEGDQEGFVKNVLKNFKDPGNTTICILDNFDGNSMEVAALLFKNGFKEAYAIRGGLRGKKGWQAIQETLLPPSVHVLPKNGKEQTKLQTDLSGQAPAVPRNLGGVENGYINTKGPSPQVSHGSSRSSLSPYPNYPDMKPPSSPTPSKPQN</sequence>
<organism evidence="2 3">
    <name type="scientific">Thalictrum thalictroides</name>
    <name type="common">Rue-anemone</name>
    <name type="synonym">Anemone thalictroides</name>
    <dbReference type="NCBI Taxonomy" id="46969"/>
    <lineage>
        <taxon>Eukaryota</taxon>
        <taxon>Viridiplantae</taxon>
        <taxon>Streptophyta</taxon>
        <taxon>Embryophyta</taxon>
        <taxon>Tracheophyta</taxon>
        <taxon>Spermatophyta</taxon>
        <taxon>Magnoliopsida</taxon>
        <taxon>Ranunculales</taxon>
        <taxon>Ranunculaceae</taxon>
        <taxon>Thalictroideae</taxon>
        <taxon>Thalictrum</taxon>
    </lineage>
</organism>
<gene>
    <name evidence="2" type="ORF">FRX31_011683</name>
</gene>
<dbReference type="PANTHER" id="PTHR47377:SF3">
    <property type="entry name" value="RHODANESE-LIKE DOMAIN-CONTAINING PROTEIN 4A, CHLOROPLASTIC"/>
    <property type="match status" value="1"/>
</dbReference>
<proteinExistence type="predicted"/>
<evidence type="ECO:0000313" key="3">
    <source>
        <dbReference type="Proteomes" id="UP000554482"/>
    </source>
</evidence>
<dbReference type="EMBL" id="JABWDY010012919">
    <property type="protein sequence ID" value="KAF5198729.1"/>
    <property type="molecule type" value="Genomic_DNA"/>
</dbReference>
<feature type="compositionally biased region" description="Polar residues" evidence="1">
    <location>
        <begin position="315"/>
        <end position="336"/>
    </location>
</feature>
<dbReference type="SUPFAM" id="SSF52821">
    <property type="entry name" value="Rhodanese/Cell cycle control phosphatase"/>
    <property type="match status" value="1"/>
</dbReference>
<name>A0A7J6WMY2_THATH</name>
<keyword evidence="3" id="KW-1185">Reference proteome</keyword>
<dbReference type="Gene3D" id="3.40.250.10">
    <property type="entry name" value="Rhodanese-like domain"/>
    <property type="match status" value="1"/>
</dbReference>
<dbReference type="InterPro" id="IPR044240">
    <property type="entry name" value="STR4-like"/>
</dbReference>
<dbReference type="OrthoDB" id="1696354at2759"/>